<feature type="compositionally biased region" description="Polar residues" evidence="1">
    <location>
        <begin position="78"/>
        <end position="94"/>
    </location>
</feature>
<reference evidence="2" key="1">
    <citation type="submission" date="2021-01" db="EMBL/GenBank/DDBJ databases">
        <title>Whole genome shotgun sequence of Virgisporangium aliadipatigenens NBRC 105644.</title>
        <authorList>
            <person name="Komaki H."/>
            <person name="Tamura T."/>
        </authorList>
    </citation>
    <scope>NUCLEOTIDE SEQUENCE</scope>
    <source>
        <strain evidence="2">NBRC 105644</strain>
    </source>
</reference>
<feature type="region of interest" description="Disordered" evidence="1">
    <location>
        <begin position="73"/>
        <end position="101"/>
    </location>
</feature>
<gene>
    <name evidence="2" type="ORF">Val02_18350</name>
</gene>
<dbReference type="Proteomes" id="UP000619260">
    <property type="component" value="Unassembled WGS sequence"/>
</dbReference>
<evidence type="ECO:0000313" key="2">
    <source>
        <dbReference type="EMBL" id="GIJ44949.1"/>
    </source>
</evidence>
<accession>A0A8J4DNY7</accession>
<name>A0A8J4DNY7_9ACTN</name>
<comment type="caution">
    <text evidence="2">The sequence shown here is derived from an EMBL/GenBank/DDBJ whole genome shotgun (WGS) entry which is preliminary data.</text>
</comment>
<keyword evidence="3" id="KW-1185">Reference proteome</keyword>
<organism evidence="2 3">
    <name type="scientific">Virgisporangium aliadipatigenens</name>
    <dbReference type="NCBI Taxonomy" id="741659"/>
    <lineage>
        <taxon>Bacteria</taxon>
        <taxon>Bacillati</taxon>
        <taxon>Actinomycetota</taxon>
        <taxon>Actinomycetes</taxon>
        <taxon>Micromonosporales</taxon>
        <taxon>Micromonosporaceae</taxon>
        <taxon>Virgisporangium</taxon>
    </lineage>
</organism>
<feature type="compositionally biased region" description="Low complexity" evidence="1">
    <location>
        <begin position="16"/>
        <end position="27"/>
    </location>
</feature>
<feature type="region of interest" description="Disordered" evidence="1">
    <location>
        <begin position="16"/>
        <end position="37"/>
    </location>
</feature>
<protein>
    <submittedName>
        <fullName evidence="2">Uncharacterized protein</fullName>
    </submittedName>
</protein>
<dbReference type="AlphaFoldDB" id="A0A8J4DNY7"/>
<sequence>MPPRRGYQPIVGWVSSSSQASGSVNPSIRSRVGSSTASQRLVPSLSSAVIRQRAGAAFHSPVMPIRLRRHGMPHSVRGTLTSPWSSAVPKNQTPGCPCAVT</sequence>
<dbReference type="EMBL" id="BOPF01000005">
    <property type="protein sequence ID" value="GIJ44949.1"/>
    <property type="molecule type" value="Genomic_DNA"/>
</dbReference>
<evidence type="ECO:0000313" key="3">
    <source>
        <dbReference type="Proteomes" id="UP000619260"/>
    </source>
</evidence>
<proteinExistence type="predicted"/>
<evidence type="ECO:0000256" key="1">
    <source>
        <dbReference type="SAM" id="MobiDB-lite"/>
    </source>
</evidence>